<proteinExistence type="predicted"/>
<reference evidence="1 2" key="1">
    <citation type="submission" date="2020-08" db="EMBL/GenBank/DDBJ databases">
        <title>Sequencing the genomes of 1000 actinobacteria strains.</title>
        <authorList>
            <person name="Klenk H.-P."/>
        </authorList>
    </citation>
    <scope>NUCLEOTIDE SEQUENCE [LARGE SCALE GENOMIC DNA]</scope>
    <source>
        <strain evidence="1 2">DSM 102122</strain>
    </source>
</reference>
<evidence type="ECO:0008006" key="3">
    <source>
        <dbReference type="Google" id="ProtNLM"/>
    </source>
</evidence>
<dbReference type="RefSeq" id="WP_184821742.1">
    <property type="nucleotide sequence ID" value="NZ_JACHMM010000001.1"/>
</dbReference>
<name>A0A7W9LKX0_9ACTN</name>
<evidence type="ECO:0000313" key="2">
    <source>
        <dbReference type="Proteomes" id="UP000542813"/>
    </source>
</evidence>
<protein>
    <recommendedName>
        <fullName evidence="3">Oxidoreductase</fullName>
    </recommendedName>
</protein>
<dbReference type="Proteomes" id="UP000542813">
    <property type="component" value="Unassembled WGS sequence"/>
</dbReference>
<comment type="caution">
    <text evidence="1">The sequence shown here is derived from an EMBL/GenBank/DDBJ whole genome shotgun (WGS) entry which is preliminary data.</text>
</comment>
<organism evidence="1 2">
    <name type="scientific">Jiangella mangrovi</name>
    <dbReference type="NCBI Taxonomy" id="1524084"/>
    <lineage>
        <taxon>Bacteria</taxon>
        <taxon>Bacillati</taxon>
        <taxon>Actinomycetota</taxon>
        <taxon>Actinomycetes</taxon>
        <taxon>Jiangellales</taxon>
        <taxon>Jiangellaceae</taxon>
        <taxon>Jiangella</taxon>
    </lineage>
</organism>
<keyword evidence="2" id="KW-1185">Reference proteome</keyword>
<dbReference type="AlphaFoldDB" id="A0A7W9LKX0"/>
<evidence type="ECO:0000313" key="1">
    <source>
        <dbReference type="EMBL" id="MBB5787588.1"/>
    </source>
</evidence>
<sequence>MDDPFAGVLTLTGVGAAAAQARSSVDALLRHRALRRDAGRLASESALQGARASATLGGGDADAVDDPVLQGALRVTAEVPELAQVWGRSPRQALARLHVLAARDLVDDPDRLGRPRAEADAVRLDQLLRLATAPTAAPGVVVAALVHGELLALRTFGTADGVVARAAERVVLVARGVDTKAVSVPEAGHLALARAYEPLAEAYAGGRPDGVGAWIRHCADAYARGAEVGLTLAETISAGPGAHASGAPREVGRRR</sequence>
<gene>
    <name evidence="1" type="ORF">HD601_002163</name>
</gene>
<accession>A0A7W9LKX0</accession>
<dbReference type="EMBL" id="JACHMM010000001">
    <property type="protein sequence ID" value="MBB5787588.1"/>
    <property type="molecule type" value="Genomic_DNA"/>
</dbReference>